<dbReference type="EMBL" id="GBXM01030950">
    <property type="protein sequence ID" value="JAH77627.1"/>
    <property type="molecule type" value="Transcribed_RNA"/>
</dbReference>
<name>A0A0E9VHS2_ANGAN</name>
<dbReference type="InterPro" id="IPR036236">
    <property type="entry name" value="Znf_C2H2_sf"/>
</dbReference>
<dbReference type="AlphaFoldDB" id="A0A0E9VHS2"/>
<accession>A0A0E9VHS2</accession>
<dbReference type="SUPFAM" id="SSF57667">
    <property type="entry name" value="beta-beta-alpha zinc fingers"/>
    <property type="match status" value="1"/>
</dbReference>
<organism evidence="1">
    <name type="scientific">Anguilla anguilla</name>
    <name type="common">European freshwater eel</name>
    <name type="synonym">Muraena anguilla</name>
    <dbReference type="NCBI Taxonomy" id="7936"/>
    <lineage>
        <taxon>Eukaryota</taxon>
        <taxon>Metazoa</taxon>
        <taxon>Chordata</taxon>
        <taxon>Craniata</taxon>
        <taxon>Vertebrata</taxon>
        <taxon>Euteleostomi</taxon>
        <taxon>Actinopterygii</taxon>
        <taxon>Neopterygii</taxon>
        <taxon>Teleostei</taxon>
        <taxon>Anguilliformes</taxon>
        <taxon>Anguillidae</taxon>
        <taxon>Anguilla</taxon>
    </lineage>
</organism>
<dbReference type="Gene3D" id="3.30.160.60">
    <property type="entry name" value="Classic Zinc Finger"/>
    <property type="match status" value="1"/>
</dbReference>
<sequence>MLFSSQLRIHSDEKPFTCSLSGKCFSQKM</sequence>
<evidence type="ECO:0000313" key="1">
    <source>
        <dbReference type="EMBL" id="JAH77627.1"/>
    </source>
</evidence>
<proteinExistence type="predicted"/>
<protein>
    <submittedName>
        <fullName evidence="1">Uncharacterized protein</fullName>
    </submittedName>
</protein>
<reference evidence="1" key="1">
    <citation type="submission" date="2014-11" db="EMBL/GenBank/DDBJ databases">
        <authorList>
            <person name="Amaro Gonzalez C."/>
        </authorList>
    </citation>
    <scope>NUCLEOTIDE SEQUENCE</scope>
</reference>
<reference evidence="1" key="2">
    <citation type="journal article" date="2015" name="Fish Shellfish Immunol.">
        <title>Early steps in the European eel (Anguilla anguilla)-Vibrio vulnificus interaction in the gills: Role of the RtxA13 toxin.</title>
        <authorList>
            <person name="Callol A."/>
            <person name="Pajuelo D."/>
            <person name="Ebbesson L."/>
            <person name="Teles M."/>
            <person name="MacKenzie S."/>
            <person name="Amaro C."/>
        </authorList>
    </citation>
    <scope>NUCLEOTIDE SEQUENCE</scope>
</reference>